<dbReference type="EMBL" id="JBGFFX010000004">
    <property type="protein sequence ID" value="MEY8770709.1"/>
    <property type="molecule type" value="Genomic_DNA"/>
</dbReference>
<reference evidence="1 2" key="1">
    <citation type="submission" date="2024-07" db="EMBL/GenBank/DDBJ databases">
        <authorList>
            <person name="Hebao G."/>
        </authorList>
    </citation>
    <scope>NUCLEOTIDE SEQUENCE [LARGE SCALE GENOMIC DNA]</scope>
    <source>
        <strain evidence="1 2">ACCC 02193</strain>
    </source>
</reference>
<keyword evidence="2" id="KW-1185">Reference proteome</keyword>
<proteinExistence type="predicted"/>
<protein>
    <submittedName>
        <fullName evidence="1">Type VI secretion system accessory protein TagJ</fullName>
    </submittedName>
</protein>
<comment type="caution">
    <text evidence="1">The sequence shown here is derived from an EMBL/GenBank/DDBJ whole genome shotgun (WGS) entry which is preliminary data.</text>
</comment>
<name>A0ABV4E733_9GAMM</name>
<dbReference type="Gene3D" id="1.25.40.10">
    <property type="entry name" value="Tetratricopeptide repeat domain"/>
    <property type="match status" value="1"/>
</dbReference>
<dbReference type="Pfam" id="PF07024">
    <property type="entry name" value="ImpE"/>
    <property type="match status" value="1"/>
</dbReference>
<gene>
    <name evidence="1" type="ORF">AB6T85_09750</name>
</gene>
<dbReference type="InterPro" id="IPR011990">
    <property type="entry name" value="TPR-like_helical_dom_sf"/>
</dbReference>
<dbReference type="Proteomes" id="UP001565243">
    <property type="component" value="Unassembled WGS sequence"/>
</dbReference>
<evidence type="ECO:0000313" key="1">
    <source>
        <dbReference type="EMBL" id="MEY8770709.1"/>
    </source>
</evidence>
<dbReference type="SUPFAM" id="SSF144059">
    <property type="entry name" value="ImpE-like"/>
    <property type="match status" value="1"/>
</dbReference>
<dbReference type="InterPro" id="IPR009211">
    <property type="entry name" value="TagJ"/>
</dbReference>
<sequence>MHDAKSLTALLKTTSLSDLIAEAAANVKARPDDSACRNALFGLYCLDGRWEKALMQLQTLALLDDVEPKQCELGKNLILSELMREDVLAGKRSPGLFTAAAPEWMTLLHQANKAQAENEPERAETLRQQAFSLAPESAGSGEITGRFAWIADSDGRIGPACEFISAGGYRQVPFSSLQLLHVRRPEDLLDLIWTPAHIKTDGEFHYGYVPARYPLTAEAEQSEKLGLLSEWQQVSAMLATGAGRKVLITDSGEFSLLEVAEIRFGQV</sequence>
<dbReference type="RefSeq" id="WP_253456339.1">
    <property type="nucleotide sequence ID" value="NZ_JBGFFX010000004.1"/>
</dbReference>
<evidence type="ECO:0000313" key="2">
    <source>
        <dbReference type="Proteomes" id="UP001565243"/>
    </source>
</evidence>
<accession>A0ABV4E733</accession>
<organism evidence="1 2">
    <name type="scientific">Erwinia aeris</name>
    <dbReference type="NCBI Taxonomy" id="3239803"/>
    <lineage>
        <taxon>Bacteria</taxon>
        <taxon>Pseudomonadati</taxon>
        <taxon>Pseudomonadota</taxon>
        <taxon>Gammaproteobacteria</taxon>
        <taxon>Enterobacterales</taxon>
        <taxon>Erwiniaceae</taxon>
        <taxon>Erwinia</taxon>
    </lineage>
</organism>
<dbReference type="PIRSF" id="PIRSF029288">
    <property type="entry name" value="SciE_ImpE"/>
    <property type="match status" value="1"/>
</dbReference>